<evidence type="ECO:0000313" key="1">
    <source>
        <dbReference type="EMBL" id="SFQ02226.1"/>
    </source>
</evidence>
<sequence>MLSLRSIFSRFNDSSRGDKVLASCLSMTDDWVTTPREMLAYGDLRFGST</sequence>
<reference evidence="2" key="1">
    <citation type="submission" date="2016-10" db="EMBL/GenBank/DDBJ databases">
        <authorList>
            <person name="Varghese N."/>
            <person name="Submissions S."/>
        </authorList>
    </citation>
    <scope>NUCLEOTIDE SEQUENCE [LARGE SCALE GENOMIC DNA]</scope>
    <source>
        <strain evidence="2">OR362-8,ATCC BAA-1266,JCM 13504</strain>
    </source>
</reference>
<name>A0A1I5V5L3_HYMAR</name>
<evidence type="ECO:0000313" key="2">
    <source>
        <dbReference type="Proteomes" id="UP000199029"/>
    </source>
</evidence>
<organism evidence="1 2">
    <name type="scientific">Hymenobacter arizonensis</name>
    <name type="common">Siccationidurans arizonensis</name>
    <dbReference type="NCBI Taxonomy" id="1227077"/>
    <lineage>
        <taxon>Bacteria</taxon>
        <taxon>Pseudomonadati</taxon>
        <taxon>Bacteroidota</taxon>
        <taxon>Cytophagia</taxon>
        <taxon>Cytophagales</taxon>
        <taxon>Hymenobacteraceae</taxon>
        <taxon>Hymenobacter</taxon>
    </lineage>
</organism>
<proteinExistence type="predicted"/>
<dbReference type="STRING" id="1227077.SAMN04515668_1186"/>
<dbReference type="AlphaFoldDB" id="A0A1I5V5L3"/>
<dbReference type="EMBL" id="FOXS01000001">
    <property type="protein sequence ID" value="SFQ02226.1"/>
    <property type="molecule type" value="Genomic_DNA"/>
</dbReference>
<dbReference type="Proteomes" id="UP000199029">
    <property type="component" value="Unassembled WGS sequence"/>
</dbReference>
<protein>
    <submittedName>
        <fullName evidence="1">Uncharacterized protein</fullName>
    </submittedName>
</protein>
<keyword evidence="2" id="KW-1185">Reference proteome</keyword>
<accession>A0A1I5V5L3</accession>
<gene>
    <name evidence="1" type="ORF">SAMN04515668_1186</name>
</gene>